<reference evidence="1 2" key="1">
    <citation type="journal article" date="2019" name="Genome Biol. Evol.">
        <title>Insights into the evolution of the New World diploid cottons (Gossypium, subgenus Houzingenia) based on genome sequencing.</title>
        <authorList>
            <person name="Grover C.E."/>
            <person name="Arick M.A. 2nd"/>
            <person name="Thrash A."/>
            <person name="Conover J.L."/>
            <person name="Sanders W.S."/>
            <person name="Peterson D.G."/>
            <person name="Frelichowski J.E."/>
            <person name="Scheffler J.A."/>
            <person name="Scheffler B.E."/>
            <person name="Wendel J.F."/>
        </authorList>
    </citation>
    <scope>NUCLEOTIDE SEQUENCE [LARGE SCALE GENOMIC DNA]</scope>
    <source>
        <strain evidence="1">57</strain>
        <tissue evidence="1">Leaf</tissue>
    </source>
</reference>
<evidence type="ECO:0000313" key="1">
    <source>
        <dbReference type="EMBL" id="MBA0646121.1"/>
    </source>
</evidence>
<accession>A0A7J8U6Q2</accession>
<comment type="caution">
    <text evidence="1">The sequence shown here is derived from an EMBL/GenBank/DDBJ whole genome shotgun (WGS) entry which is preliminary data.</text>
</comment>
<sequence length="20" mass="2345">MKCCRIAKKGVYMIGMERRA</sequence>
<gene>
    <name evidence="1" type="ORF">Goklo_014111</name>
</gene>
<organism evidence="1 2">
    <name type="scientific">Gossypium klotzschianum</name>
    <dbReference type="NCBI Taxonomy" id="34286"/>
    <lineage>
        <taxon>Eukaryota</taxon>
        <taxon>Viridiplantae</taxon>
        <taxon>Streptophyta</taxon>
        <taxon>Embryophyta</taxon>
        <taxon>Tracheophyta</taxon>
        <taxon>Spermatophyta</taxon>
        <taxon>Magnoliopsida</taxon>
        <taxon>eudicotyledons</taxon>
        <taxon>Gunneridae</taxon>
        <taxon>Pentapetalae</taxon>
        <taxon>rosids</taxon>
        <taxon>malvids</taxon>
        <taxon>Malvales</taxon>
        <taxon>Malvaceae</taxon>
        <taxon>Malvoideae</taxon>
        <taxon>Gossypium</taxon>
    </lineage>
</organism>
<proteinExistence type="predicted"/>
<keyword evidence="2" id="KW-1185">Reference proteome</keyword>
<dbReference type="Proteomes" id="UP000593573">
    <property type="component" value="Unassembled WGS sequence"/>
</dbReference>
<name>A0A7J8U6Q2_9ROSI</name>
<dbReference type="EMBL" id="JABFAB010000004">
    <property type="protein sequence ID" value="MBA0646121.1"/>
    <property type="molecule type" value="Genomic_DNA"/>
</dbReference>
<dbReference type="AlphaFoldDB" id="A0A7J8U6Q2"/>
<evidence type="ECO:0000313" key="2">
    <source>
        <dbReference type="Proteomes" id="UP000593573"/>
    </source>
</evidence>
<protein>
    <submittedName>
        <fullName evidence="1">Uncharacterized protein</fullName>
    </submittedName>
</protein>